<comment type="caution">
    <text evidence="2">The sequence shown here is derived from an EMBL/GenBank/DDBJ whole genome shotgun (WGS) entry which is preliminary data.</text>
</comment>
<dbReference type="GeneID" id="59291706"/>
<name>A0A8H6FNG1_9LECA</name>
<dbReference type="Proteomes" id="UP000578531">
    <property type="component" value="Unassembled WGS sequence"/>
</dbReference>
<feature type="signal peptide" evidence="1">
    <location>
        <begin position="1"/>
        <end position="21"/>
    </location>
</feature>
<gene>
    <name evidence="2" type="ORF">HO173_010059</name>
</gene>
<reference evidence="2 3" key="1">
    <citation type="journal article" date="2020" name="Genomics">
        <title>Complete, high-quality genomes from long-read metagenomic sequencing of two wolf lichen thalli reveals enigmatic genome architecture.</title>
        <authorList>
            <person name="McKenzie S.K."/>
            <person name="Walston R.F."/>
            <person name="Allen J.L."/>
        </authorList>
    </citation>
    <scope>NUCLEOTIDE SEQUENCE [LARGE SCALE GENOMIC DNA]</scope>
    <source>
        <strain evidence="2">WasteWater2</strain>
    </source>
</reference>
<organism evidence="2 3">
    <name type="scientific">Letharia columbiana</name>
    <dbReference type="NCBI Taxonomy" id="112416"/>
    <lineage>
        <taxon>Eukaryota</taxon>
        <taxon>Fungi</taxon>
        <taxon>Dikarya</taxon>
        <taxon>Ascomycota</taxon>
        <taxon>Pezizomycotina</taxon>
        <taxon>Lecanoromycetes</taxon>
        <taxon>OSLEUM clade</taxon>
        <taxon>Lecanoromycetidae</taxon>
        <taxon>Lecanorales</taxon>
        <taxon>Lecanorineae</taxon>
        <taxon>Parmeliaceae</taxon>
        <taxon>Letharia</taxon>
    </lineage>
</organism>
<keyword evidence="1" id="KW-0732">Signal</keyword>
<dbReference type="RefSeq" id="XP_037161189.1">
    <property type="nucleotide sequence ID" value="XM_037311945.1"/>
</dbReference>
<evidence type="ECO:0000313" key="2">
    <source>
        <dbReference type="EMBL" id="KAF6231757.1"/>
    </source>
</evidence>
<dbReference type="EMBL" id="JACCJC010000054">
    <property type="protein sequence ID" value="KAF6231757.1"/>
    <property type="molecule type" value="Genomic_DNA"/>
</dbReference>
<keyword evidence="3" id="KW-1185">Reference proteome</keyword>
<evidence type="ECO:0000256" key="1">
    <source>
        <dbReference type="SAM" id="SignalP"/>
    </source>
</evidence>
<feature type="chain" id="PRO_5034765748" evidence="1">
    <location>
        <begin position="22"/>
        <end position="335"/>
    </location>
</feature>
<proteinExistence type="predicted"/>
<protein>
    <submittedName>
        <fullName evidence="2">Uncharacterized protein</fullName>
    </submittedName>
</protein>
<accession>A0A8H6FNG1</accession>
<sequence length="335" mass="36957">MGEFSKQPFFRLICLLSLARAIPSPLTLPADTLLEDSFGNSLPNSTLAAVIPNDFTIKPTLPLDEPVLNRQNTLMLTLHALSNLALDDFDGEQQSQTWRSLQHVSIDILGPSMVVESALAIRKYAVWGIYKAVHLMVASNDFRSRNYELYWQGTLVGFVGFNNGAYGALSIGNATINGTGQGVQEGSLSVSLNTSSNATTTDLGNSRTTLSFELNGRTIGEYNVYMTLFTGILKAAPYSRDERVQDLFFVNSRAFNTYLSFKERNDPGPDGPYFEYQQLIQLFTQLPSWVISHGSQWTEAYMLVSVDGRPVGAGVLNWQIRQKTDAAHGDSVMTS</sequence>
<evidence type="ECO:0000313" key="3">
    <source>
        <dbReference type="Proteomes" id="UP000578531"/>
    </source>
</evidence>
<dbReference type="AlphaFoldDB" id="A0A8H6FNG1"/>
<dbReference type="OrthoDB" id="5396515at2759"/>